<dbReference type="CDD" id="cd07067">
    <property type="entry name" value="HP_PGM_like"/>
    <property type="match status" value="1"/>
</dbReference>
<dbReference type="SUPFAM" id="SSF53254">
    <property type="entry name" value="Phosphoglycerate mutase-like"/>
    <property type="match status" value="1"/>
</dbReference>
<dbReference type="InterPro" id="IPR050275">
    <property type="entry name" value="PGM_Phosphatase"/>
</dbReference>
<dbReference type="PANTHER" id="PTHR48100">
    <property type="entry name" value="BROAD-SPECIFICITY PHOSPHATASE YOR283W-RELATED"/>
    <property type="match status" value="1"/>
</dbReference>
<reference evidence="1 2" key="1">
    <citation type="submission" date="2018-06" db="EMBL/GenBank/DDBJ databases">
        <authorList>
            <consortium name="Pathogen Informatics"/>
            <person name="Doyle S."/>
        </authorList>
    </citation>
    <scope>NUCLEOTIDE SEQUENCE [LARGE SCALE GENOMIC DNA]</scope>
    <source>
        <strain evidence="1 2">NCTC10343</strain>
    </source>
</reference>
<dbReference type="EMBL" id="UGSC01000001">
    <property type="protein sequence ID" value="SUA63288.1"/>
    <property type="molecule type" value="Genomic_DNA"/>
</dbReference>
<proteinExistence type="predicted"/>
<dbReference type="PANTHER" id="PTHR48100:SF1">
    <property type="entry name" value="HISTIDINE PHOSPHATASE FAMILY PROTEIN-RELATED"/>
    <property type="match status" value="1"/>
</dbReference>
<protein>
    <submittedName>
        <fullName evidence="1">Phosphoglycerate mutase</fullName>
    </submittedName>
</protein>
<dbReference type="Proteomes" id="UP000254400">
    <property type="component" value="Unassembled WGS sequence"/>
</dbReference>
<name>A0A378XNW2_PAEPO</name>
<dbReference type="AlphaFoldDB" id="A0A378XNW2"/>
<dbReference type="InterPro" id="IPR013078">
    <property type="entry name" value="His_Pase_superF_clade-1"/>
</dbReference>
<dbReference type="InterPro" id="IPR029033">
    <property type="entry name" value="His_PPase_superfam"/>
</dbReference>
<gene>
    <name evidence="1" type="ORF">NCTC10343_00611</name>
</gene>
<organism evidence="1 2">
    <name type="scientific">Paenibacillus polymyxa</name>
    <name type="common">Bacillus polymyxa</name>
    <dbReference type="NCBI Taxonomy" id="1406"/>
    <lineage>
        <taxon>Bacteria</taxon>
        <taxon>Bacillati</taxon>
        <taxon>Bacillota</taxon>
        <taxon>Bacilli</taxon>
        <taxon>Bacillales</taxon>
        <taxon>Paenibacillaceae</taxon>
        <taxon>Paenibacillus</taxon>
    </lineage>
</organism>
<evidence type="ECO:0000313" key="1">
    <source>
        <dbReference type="EMBL" id="SUA63288.1"/>
    </source>
</evidence>
<sequence length="249" mass="28483">MRSSDPVAILRNGEPMMRLYIIRHADPDYPNNTITPEGHLEAKALAKRLSSHGLDRIYVSPLGRALDTMRYTADSLGMTYEVEDWTQELALKLEDTPYGRLSHWDLPGEVIRSGSPLPTHDSWKDISYYQGTQSPETFERLKVHSDEFLKRQGFERVEGRYRILKHTEDRVAVFCHGGFGLTWLAHLLELPLALVWSGFWMPPSSVTTILFDERSKEWAVPRCIGFGDVSHLYAEGLPVRPRGIITNFN</sequence>
<dbReference type="GO" id="GO:0016791">
    <property type="term" value="F:phosphatase activity"/>
    <property type="evidence" value="ECO:0007669"/>
    <property type="project" value="TreeGrafter"/>
</dbReference>
<accession>A0A378XNW2</accession>
<evidence type="ECO:0000313" key="2">
    <source>
        <dbReference type="Proteomes" id="UP000254400"/>
    </source>
</evidence>
<dbReference type="Pfam" id="PF00300">
    <property type="entry name" value="His_Phos_1"/>
    <property type="match status" value="1"/>
</dbReference>
<dbReference type="SMART" id="SM00855">
    <property type="entry name" value="PGAM"/>
    <property type="match status" value="1"/>
</dbReference>
<dbReference type="Gene3D" id="3.40.50.1240">
    <property type="entry name" value="Phosphoglycerate mutase-like"/>
    <property type="match status" value="1"/>
</dbReference>
<dbReference type="GO" id="GO:0005737">
    <property type="term" value="C:cytoplasm"/>
    <property type="evidence" value="ECO:0007669"/>
    <property type="project" value="TreeGrafter"/>
</dbReference>